<reference evidence="1" key="1">
    <citation type="journal article" date="2020" name="Nat. Commun.">
        <title>Large-scale genome sequencing of mycorrhizal fungi provides insights into the early evolution of symbiotic traits.</title>
        <authorList>
            <person name="Miyauchi S."/>
            <person name="Kiss E."/>
            <person name="Kuo A."/>
            <person name="Drula E."/>
            <person name="Kohler A."/>
            <person name="Sanchez-Garcia M."/>
            <person name="Morin E."/>
            <person name="Andreopoulos B."/>
            <person name="Barry K.W."/>
            <person name="Bonito G."/>
            <person name="Buee M."/>
            <person name="Carver A."/>
            <person name="Chen C."/>
            <person name="Cichocki N."/>
            <person name="Clum A."/>
            <person name="Culley D."/>
            <person name="Crous P.W."/>
            <person name="Fauchery L."/>
            <person name="Girlanda M."/>
            <person name="Hayes R.D."/>
            <person name="Keri Z."/>
            <person name="LaButti K."/>
            <person name="Lipzen A."/>
            <person name="Lombard V."/>
            <person name="Magnuson J."/>
            <person name="Maillard F."/>
            <person name="Murat C."/>
            <person name="Nolan M."/>
            <person name="Ohm R.A."/>
            <person name="Pangilinan J."/>
            <person name="Pereira M.F."/>
            <person name="Perotto S."/>
            <person name="Peter M."/>
            <person name="Pfister S."/>
            <person name="Riley R."/>
            <person name="Sitrit Y."/>
            <person name="Stielow J.B."/>
            <person name="Szollosi G."/>
            <person name="Zifcakova L."/>
            <person name="Stursova M."/>
            <person name="Spatafora J.W."/>
            <person name="Tedersoo L."/>
            <person name="Vaario L.M."/>
            <person name="Yamada A."/>
            <person name="Yan M."/>
            <person name="Wang P."/>
            <person name="Xu J."/>
            <person name="Bruns T."/>
            <person name="Baldrian P."/>
            <person name="Vilgalys R."/>
            <person name="Dunand C."/>
            <person name="Henrissat B."/>
            <person name="Grigoriev I.V."/>
            <person name="Hibbett D."/>
            <person name="Nagy L.G."/>
            <person name="Martin F.M."/>
        </authorList>
    </citation>
    <scope>NUCLEOTIDE SEQUENCE</scope>
    <source>
        <strain evidence="1">UP504</strain>
    </source>
</reference>
<dbReference type="EMBL" id="MU128972">
    <property type="protein sequence ID" value="KAF9513444.1"/>
    <property type="molecule type" value="Genomic_DNA"/>
</dbReference>
<name>A0A9P6DW74_9AGAM</name>
<accession>A0A9P6DW74</accession>
<protein>
    <submittedName>
        <fullName evidence="1">Uncharacterized protein</fullName>
    </submittedName>
</protein>
<dbReference type="Proteomes" id="UP000886523">
    <property type="component" value="Unassembled WGS sequence"/>
</dbReference>
<gene>
    <name evidence="1" type="ORF">BS47DRAFT_968880</name>
</gene>
<evidence type="ECO:0000313" key="1">
    <source>
        <dbReference type="EMBL" id="KAF9513444.1"/>
    </source>
</evidence>
<proteinExistence type="predicted"/>
<dbReference type="AlphaFoldDB" id="A0A9P6DW74"/>
<evidence type="ECO:0000313" key="2">
    <source>
        <dbReference type="Proteomes" id="UP000886523"/>
    </source>
</evidence>
<sequence>MTHGWWWPALITLQLRLAPWICWSVWKGLRCAKQWWFSRGLRLCIPIIRPQIIPWGFPEPHNLRRFPCSEFPVVTLLTNPKVASLELAGFISFDSVCCSSSFKHEDCLLYPRQGLTVLIWYVSSYPGIFQCHQWDISS</sequence>
<comment type="caution">
    <text evidence="1">The sequence shown here is derived from an EMBL/GenBank/DDBJ whole genome shotgun (WGS) entry which is preliminary data.</text>
</comment>
<keyword evidence="2" id="KW-1185">Reference proteome</keyword>
<organism evidence="1 2">
    <name type="scientific">Hydnum rufescens UP504</name>
    <dbReference type="NCBI Taxonomy" id="1448309"/>
    <lineage>
        <taxon>Eukaryota</taxon>
        <taxon>Fungi</taxon>
        <taxon>Dikarya</taxon>
        <taxon>Basidiomycota</taxon>
        <taxon>Agaricomycotina</taxon>
        <taxon>Agaricomycetes</taxon>
        <taxon>Cantharellales</taxon>
        <taxon>Hydnaceae</taxon>
        <taxon>Hydnum</taxon>
    </lineage>
</organism>